<proteinExistence type="inferred from homology"/>
<evidence type="ECO:0000256" key="7">
    <source>
        <dbReference type="SAM" id="MobiDB-lite"/>
    </source>
</evidence>
<evidence type="ECO:0000313" key="9">
    <source>
        <dbReference type="EMBL" id="CAG8737345.1"/>
    </source>
</evidence>
<name>A0A9N9IHH9_9GLOM</name>
<keyword evidence="5" id="KW-0064">Aspartyl protease</keyword>
<evidence type="ECO:0000256" key="3">
    <source>
        <dbReference type="ARBA" id="ARBA00011128"/>
    </source>
</evidence>
<dbReference type="SMART" id="SM00213">
    <property type="entry name" value="UBQ"/>
    <property type="match status" value="1"/>
</dbReference>
<organism evidence="9 10">
    <name type="scientific">Cetraspora pellucida</name>
    <dbReference type="NCBI Taxonomy" id="1433469"/>
    <lineage>
        <taxon>Eukaryota</taxon>
        <taxon>Fungi</taxon>
        <taxon>Fungi incertae sedis</taxon>
        <taxon>Mucoromycota</taxon>
        <taxon>Glomeromycotina</taxon>
        <taxon>Glomeromycetes</taxon>
        <taxon>Diversisporales</taxon>
        <taxon>Gigasporaceae</taxon>
        <taxon>Cetraspora</taxon>
    </lineage>
</organism>
<reference evidence="9" key="1">
    <citation type="submission" date="2021-06" db="EMBL/GenBank/DDBJ databases">
        <authorList>
            <person name="Kallberg Y."/>
            <person name="Tangrot J."/>
            <person name="Rosling A."/>
        </authorList>
    </citation>
    <scope>NUCLEOTIDE SEQUENCE</scope>
    <source>
        <strain evidence="9">FL966</strain>
    </source>
</reference>
<feature type="compositionally biased region" description="Polar residues" evidence="7">
    <location>
        <begin position="134"/>
        <end position="150"/>
    </location>
</feature>
<comment type="function">
    <text evidence="1">Probable aspartic protease. May be involved in the regulation of exocytosis. Acts as a linker between the 19S proteasome and polyubiquitinated proteins via UBA domain interactions with ubiquitin for their subsequent degradation. Required for S-phase checkpoint control.</text>
</comment>
<dbReference type="InterPro" id="IPR000626">
    <property type="entry name" value="Ubiquitin-like_dom"/>
</dbReference>
<dbReference type="Gene3D" id="2.40.70.10">
    <property type="entry name" value="Acid Proteases"/>
    <property type="match status" value="1"/>
</dbReference>
<dbReference type="Pfam" id="PF00240">
    <property type="entry name" value="ubiquitin"/>
    <property type="match status" value="1"/>
</dbReference>
<keyword evidence="6" id="KW-0378">Hydrolase</keyword>
<dbReference type="PANTHER" id="PTHR12917">
    <property type="entry name" value="ASPARTYL PROTEASE DDI-RELATED"/>
    <property type="match status" value="1"/>
</dbReference>
<dbReference type="InterPro" id="IPR033882">
    <property type="entry name" value="DDI1_N"/>
</dbReference>
<sequence length="330" mass="37181">MKIAVATPEGEVHNIEVDSQFELENLKALIESETGIPPADQILSYHGQELTDPKKTLEQYGVLENDILSLRKNPQAIPRDGAEIELMRQQILNQPQVSEQLLQTQPELFDAAFTGSEQFASLIRQMNQRSQQAALARQMNQHSQQVNTPNDPLDIGNQRRIEEEIRMKNIEENWRTAYEKIPQFFARVVMLYINIEINGHQIKAFVDSGCQSTIMSPQCAEKCGIMRLLDKRYAGRAVGVGTAEIIGRVHYVEAEIHVKAENHVGYLSLECSFMIMEGSNDVLFGLDMLMCHQACIDLKKKALIINDVPIPFLAEHELPESARSIGEGSL</sequence>
<dbReference type="CDD" id="cd05479">
    <property type="entry name" value="RP_DDI"/>
    <property type="match status" value="1"/>
</dbReference>
<dbReference type="PROSITE" id="PS50053">
    <property type="entry name" value="UBIQUITIN_2"/>
    <property type="match status" value="1"/>
</dbReference>
<dbReference type="AlphaFoldDB" id="A0A9N9IHH9"/>
<dbReference type="InterPro" id="IPR029071">
    <property type="entry name" value="Ubiquitin-like_domsf"/>
</dbReference>
<keyword evidence="10" id="KW-1185">Reference proteome</keyword>
<evidence type="ECO:0000313" key="10">
    <source>
        <dbReference type="Proteomes" id="UP000789759"/>
    </source>
</evidence>
<evidence type="ECO:0000256" key="2">
    <source>
        <dbReference type="ARBA" id="ARBA00009136"/>
    </source>
</evidence>
<comment type="caution">
    <text evidence="9">The sequence shown here is derived from an EMBL/GenBank/DDBJ whole genome shotgun (WGS) entry which is preliminary data.</text>
</comment>
<evidence type="ECO:0000256" key="1">
    <source>
        <dbReference type="ARBA" id="ARBA00003231"/>
    </source>
</evidence>
<comment type="subunit">
    <text evidence="3">Binds ubiquitin and polyubiquitinated proteins.</text>
</comment>
<protein>
    <submittedName>
        <fullName evidence="9">22344_t:CDS:1</fullName>
    </submittedName>
</protein>
<dbReference type="Gene3D" id="3.10.20.90">
    <property type="entry name" value="Phosphatidylinositol 3-kinase Catalytic Subunit, Chain A, domain 1"/>
    <property type="match status" value="1"/>
</dbReference>
<dbReference type="CDD" id="cd01796">
    <property type="entry name" value="Ubl_Ddi1_like"/>
    <property type="match status" value="1"/>
</dbReference>
<dbReference type="InterPro" id="IPR021109">
    <property type="entry name" value="Peptidase_aspartic_dom_sf"/>
</dbReference>
<feature type="region of interest" description="Disordered" evidence="7">
    <location>
        <begin position="134"/>
        <end position="155"/>
    </location>
</feature>
<evidence type="ECO:0000256" key="4">
    <source>
        <dbReference type="ARBA" id="ARBA00022670"/>
    </source>
</evidence>
<gene>
    <name evidence="9" type="ORF">CPELLU_LOCUS13882</name>
</gene>
<dbReference type="GO" id="GO:0004190">
    <property type="term" value="F:aspartic-type endopeptidase activity"/>
    <property type="evidence" value="ECO:0007669"/>
    <property type="project" value="UniProtKB-KW"/>
</dbReference>
<keyword evidence="4" id="KW-0645">Protease</keyword>
<comment type="similarity">
    <text evidence="2">Belongs to the DDI1 family.</text>
</comment>
<dbReference type="OrthoDB" id="1047367at2759"/>
<evidence type="ECO:0000256" key="6">
    <source>
        <dbReference type="ARBA" id="ARBA00022801"/>
    </source>
</evidence>
<dbReference type="SUPFAM" id="SSF50630">
    <property type="entry name" value="Acid proteases"/>
    <property type="match status" value="1"/>
</dbReference>
<dbReference type="PANTHER" id="PTHR12917:SF1">
    <property type="entry name" value="AT13091P"/>
    <property type="match status" value="1"/>
</dbReference>
<evidence type="ECO:0000256" key="5">
    <source>
        <dbReference type="ARBA" id="ARBA00022750"/>
    </source>
</evidence>
<dbReference type="EMBL" id="CAJVQA010015467">
    <property type="protein sequence ID" value="CAG8737345.1"/>
    <property type="molecule type" value="Genomic_DNA"/>
</dbReference>
<dbReference type="Proteomes" id="UP000789759">
    <property type="component" value="Unassembled WGS sequence"/>
</dbReference>
<dbReference type="Pfam" id="PF09668">
    <property type="entry name" value="Asp_protease"/>
    <property type="match status" value="1"/>
</dbReference>
<feature type="domain" description="Ubiquitin-like" evidence="8">
    <location>
        <begin position="1"/>
        <end position="70"/>
    </location>
</feature>
<dbReference type="SUPFAM" id="SSF54236">
    <property type="entry name" value="Ubiquitin-like"/>
    <property type="match status" value="1"/>
</dbReference>
<accession>A0A9N9IHH9</accession>
<evidence type="ECO:0000259" key="8">
    <source>
        <dbReference type="PROSITE" id="PS50053"/>
    </source>
</evidence>
<dbReference type="InterPro" id="IPR019103">
    <property type="entry name" value="Peptidase_aspartic_DDI1-type"/>
</dbReference>
<dbReference type="GO" id="GO:0006508">
    <property type="term" value="P:proteolysis"/>
    <property type="evidence" value="ECO:0007669"/>
    <property type="project" value="UniProtKB-KW"/>
</dbReference>